<name>A0A542ZVZ3_RARFA</name>
<feature type="domain" description="Big-1" evidence="3">
    <location>
        <begin position="1059"/>
        <end position="1147"/>
    </location>
</feature>
<dbReference type="Gene3D" id="2.60.120.260">
    <property type="entry name" value="Galactose-binding domain-like"/>
    <property type="match status" value="2"/>
</dbReference>
<dbReference type="InterPro" id="IPR013783">
    <property type="entry name" value="Ig-like_fold"/>
</dbReference>
<organism evidence="4 5">
    <name type="scientific">Rarobacter faecitabidus</name>
    <dbReference type="NCBI Taxonomy" id="13243"/>
    <lineage>
        <taxon>Bacteria</taxon>
        <taxon>Bacillati</taxon>
        <taxon>Actinomycetota</taxon>
        <taxon>Actinomycetes</taxon>
        <taxon>Micrococcales</taxon>
        <taxon>Rarobacteraceae</taxon>
        <taxon>Rarobacter</taxon>
    </lineage>
</organism>
<dbReference type="SMART" id="SM00634">
    <property type="entry name" value="BID_1"/>
    <property type="match status" value="1"/>
</dbReference>
<dbReference type="Proteomes" id="UP000315389">
    <property type="component" value="Unassembled WGS sequence"/>
</dbReference>
<dbReference type="InterPro" id="IPR003344">
    <property type="entry name" value="Big_1_dom"/>
</dbReference>
<protein>
    <submittedName>
        <fullName evidence="4">Ig-like domain-containing protein</fullName>
    </submittedName>
</protein>
<evidence type="ECO:0000313" key="5">
    <source>
        <dbReference type="Proteomes" id="UP000315389"/>
    </source>
</evidence>
<dbReference type="OrthoDB" id="5134860at2"/>
<dbReference type="InterPro" id="IPR022409">
    <property type="entry name" value="PKD/Chitinase_dom"/>
</dbReference>
<comment type="caution">
    <text evidence="4">The sequence shown here is derived from an EMBL/GenBank/DDBJ whole genome shotgun (WGS) entry which is preliminary data.</text>
</comment>
<feature type="signal peptide" evidence="1">
    <location>
        <begin position="1"/>
        <end position="44"/>
    </location>
</feature>
<dbReference type="Pfam" id="PF16640">
    <property type="entry name" value="Big_3_5"/>
    <property type="match status" value="5"/>
</dbReference>
<dbReference type="PROSITE" id="PS50093">
    <property type="entry name" value="PKD"/>
    <property type="match status" value="1"/>
</dbReference>
<dbReference type="Pfam" id="PF18911">
    <property type="entry name" value="PKD_4"/>
    <property type="match status" value="1"/>
</dbReference>
<keyword evidence="1" id="KW-0732">Signal</keyword>
<feature type="domain" description="PKD" evidence="2">
    <location>
        <begin position="899"/>
        <end position="967"/>
    </location>
</feature>
<feature type="chain" id="PRO_5022179720" evidence="1">
    <location>
        <begin position="45"/>
        <end position="1725"/>
    </location>
</feature>
<evidence type="ECO:0000259" key="3">
    <source>
        <dbReference type="PROSITE" id="PS51127"/>
    </source>
</evidence>
<dbReference type="GO" id="GO:0005975">
    <property type="term" value="P:carbohydrate metabolic process"/>
    <property type="evidence" value="ECO:0007669"/>
    <property type="project" value="UniProtKB-ARBA"/>
</dbReference>
<proteinExistence type="predicted"/>
<dbReference type="SUPFAM" id="SSF49299">
    <property type="entry name" value="PKD domain"/>
    <property type="match status" value="1"/>
</dbReference>
<dbReference type="CDD" id="cd00146">
    <property type="entry name" value="PKD"/>
    <property type="match status" value="1"/>
</dbReference>
<accession>A0A542ZVZ3</accession>
<evidence type="ECO:0000256" key="1">
    <source>
        <dbReference type="SAM" id="SignalP"/>
    </source>
</evidence>
<dbReference type="InterPro" id="IPR035986">
    <property type="entry name" value="PKD_dom_sf"/>
</dbReference>
<dbReference type="InterPro" id="IPR000601">
    <property type="entry name" value="PKD_dom"/>
</dbReference>
<evidence type="ECO:0000259" key="2">
    <source>
        <dbReference type="PROSITE" id="PS50093"/>
    </source>
</evidence>
<gene>
    <name evidence="4" type="ORF">FB461_1043</name>
</gene>
<keyword evidence="5" id="KW-1185">Reference proteome</keyword>
<reference evidence="4 5" key="1">
    <citation type="submission" date="2019-06" db="EMBL/GenBank/DDBJ databases">
        <title>Sequencing the genomes of 1000 actinobacteria strains.</title>
        <authorList>
            <person name="Klenk H.-P."/>
        </authorList>
    </citation>
    <scope>NUCLEOTIDE SEQUENCE [LARGE SCALE GENOMIC DNA]</scope>
    <source>
        <strain evidence="4 5">DSM 4813</strain>
    </source>
</reference>
<dbReference type="PROSITE" id="PS51127">
    <property type="entry name" value="BIG1"/>
    <property type="match status" value="1"/>
</dbReference>
<dbReference type="SMART" id="SM00089">
    <property type="entry name" value="PKD"/>
    <property type="match status" value="2"/>
</dbReference>
<dbReference type="EMBL" id="VFOS01000001">
    <property type="protein sequence ID" value="TQL64537.1"/>
    <property type="molecule type" value="Genomic_DNA"/>
</dbReference>
<evidence type="ECO:0000313" key="4">
    <source>
        <dbReference type="EMBL" id="TQL64537.1"/>
    </source>
</evidence>
<sequence length="1725" mass="174415">MHPIQPQNRGVSAGFSGKRRVLAAGTVFAISASLMGICAPGATAADIEGGTWSTTYETGQPQPLSRVAYEPVVNLHGETDAAQDLVTSVYSADANGGNTGAENVSLIADREKTSKWLVSRTLNAGNPVQAIYSLSQPSRVTGYEITSANDNYNRDPKNWIVYGSNSASAATSTSDASWVPIDTVTNADFVVTASPRRGTKRFEVDAPGSYQYYRIAVSDSNGATDRMQLSDWTLLTPDAPSTRARRVAPAEIVSASANPTAGWQADGENFDKLHDGDYGTKSLVAPGIDYANFYMLYELAAETQIDGYIFTAGNDAPERDPKAWTIWGTSDPAVAATPASTAGWTQIDSRSDIASTTYRRGSRYFTAASPGSFKWVQLRVSGDNGGRFQMSEWTLTSPLADNPNLAVKLADGRAEGGTASNTVLAYAGSPVAAGAASSAILIHQGLDVAIGSDTALSYRIKPTSASGKNVVVDVEYSDAGGANPGVATQASLHDIRGNVFSTAGQGAALLANQWSKVTVPLGSLAGKVVHKVVVRYAEASATAGSVASGLIDDVAIGSSPFTGSLTVKNVVNTQLRAGQANNKVLGVITGLGTVATGNDLAAVLHLNDAANTELPLVLTEGENGTSVSLDPAYRPQQAGIFNARITATLGAASASANFTLTVVADDSLTGQFEDLANLACFTVTGTVADCDGNTYAYDRVKLAALNYIPGQNGTVTIGATTFHFEVPNIPVGQFDTITPAGQAWNIRVPAGATQISFIGTGNEGTKSRDIQLVYTDGTTETVTVTFADWATSDTTNFTNAGNTVVARPQGRLMGTSSSDNLFSAVLASTPHTLAAGKTIDYVQLPPKVGNIKPEGQVHLFTFATDAPVPASVPAPVVTASTVPAQQATVPFSGELVTFTGATNPVNATINWGDGTASSNGTIGSGNVSGSHTYATPGTYTATVTVTGAGTSASTTTEIVVTTASSSVTLTGPSTNPIGTAANVTATVAPAAATGTVQWSVDGVDSGTPTPLNGSNQVTFDVSGLTAGSHSIVATYSGDSVFATSASAGHAITITKLASSITLGASASSVTIGDSVTLTATVSPAVAGRSVTFTGPDSWSATATTNASGIATTSVTPSAVGAANYSASVAENATYLTATSTPVGVTVVKKVLAAGDWTVSAPTGSVTVGGAGSVNVTLPSLATGTVSFQVGSSTPVVVPVTAGQASFATSSLVAGTHTITVAYSGDSNYDAPAPKTANVTVVKNITSVTLSAPEGNIAIGEDVVVTASVPTGATGTVQFKNGTENLGAPVNVTSGSASRTLSGLALGGYSITAVYSGDAAYETATSGAKTFTIVKRTATVGLTASSASVDVGTAVTLTATVPNDATGTVQFKNGTEDLGTPQGVTSGTAALTLSDLPLGANSITAVYSGDGNYEPATSSAQTVTVNKKTSSTILQASATTLDEGESVTLTATVPLDGTGTVQFFDGTSPVGDAVTVAAGKAEITLLGVVAGAHEYTAVYSGDSVYLSSNSAPVTVTAHVVVPPATDPTVSAVTVSRSSQAYNQKSASKRVTVSVDITGATSGTVSFVSAKGALGSAKIVVSGGKAKASLTVKAKAAVGTYSGLRAVLAVSGTSYVSPAATAKFKVVRAAASQVKIATKSFKSGSKPKIKVTVGKLSNGRVATGKVQLRIGKNVVKTVKLTAKSKGKVTVKLPKAYTKTIKVKAKFVPTSTKTTVAKSSKAVKVKAK</sequence>
<dbReference type="Gene3D" id="2.60.40.10">
    <property type="entry name" value="Immunoglobulins"/>
    <property type="match status" value="6"/>
</dbReference>
<dbReference type="InterPro" id="IPR032109">
    <property type="entry name" value="Big_3_5"/>
</dbReference>